<dbReference type="Pfam" id="PF13091">
    <property type="entry name" value="PLDc_2"/>
    <property type="match status" value="1"/>
</dbReference>
<dbReference type="EMBL" id="BARW01009270">
    <property type="protein sequence ID" value="GAI78369.1"/>
    <property type="molecule type" value="Genomic_DNA"/>
</dbReference>
<sequence length="175" mass="20034">MLEFITDRQIYEKVLCDRIPRTKKFLWLGTADLKDLHVDKGGRMVPFLEILSDLAARQVEIRLLHAKEPGPVFRRDFDRYPNLIKGMERVLCPRTHLKSVIIDGEFAYSGSANLTGAGMGAKSTEKRNFEAGIITDESGIVGKIMEQFDTIWRGEYCASCRRKKFCADYKDLLLK</sequence>
<protein>
    <recommendedName>
        <fullName evidence="1">PLD phosphodiesterase domain-containing protein</fullName>
    </recommendedName>
</protein>
<dbReference type="CDD" id="cd00138">
    <property type="entry name" value="PLDc_SF"/>
    <property type="match status" value="1"/>
</dbReference>
<reference evidence="2" key="1">
    <citation type="journal article" date="2014" name="Front. Microbiol.">
        <title>High frequency of phylogenetically diverse reductive dehalogenase-homologous genes in deep subseafloor sedimentary metagenomes.</title>
        <authorList>
            <person name="Kawai M."/>
            <person name="Futagami T."/>
            <person name="Toyoda A."/>
            <person name="Takaki Y."/>
            <person name="Nishi S."/>
            <person name="Hori S."/>
            <person name="Arai W."/>
            <person name="Tsubouchi T."/>
            <person name="Morono Y."/>
            <person name="Uchiyama I."/>
            <person name="Ito T."/>
            <person name="Fujiyama A."/>
            <person name="Inagaki F."/>
            <person name="Takami H."/>
        </authorList>
    </citation>
    <scope>NUCLEOTIDE SEQUENCE</scope>
    <source>
        <strain evidence="2">Expedition CK06-06</strain>
    </source>
</reference>
<proteinExistence type="predicted"/>
<comment type="caution">
    <text evidence="2">The sequence shown here is derived from an EMBL/GenBank/DDBJ whole genome shotgun (WGS) entry which is preliminary data.</text>
</comment>
<accession>X1TEA5</accession>
<evidence type="ECO:0000313" key="2">
    <source>
        <dbReference type="EMBL" id="GAI78369.1"/>
    </source>
</evidence>
<organism evidence="2">
    <name type="scientific">marine sediment metagenome</name>
    <dbReference type="NCBI Taxonomy" id="412755"/>
    <lineage>
        <taxon>unclassified sequences</taxon>
        <taxon>metagenomes</taxon>
        <taxon>ecological metagenomes</taxon>
    </lineage>
</organism>
<gene>
    <name evidence="2" type="ORF">S12H4_18707</name>
</gene>
<dbReference type="AlphaFoldDB" id="X1TEA5"/>
<feature type="domain" description="PLD phosphodiesterase" evidence="1">
    <location>
        <begin position="96"/>
        <end position="118"/>
    </location>
</feature>
<evidence type="ECO:0000259" key="1">
    <source>
        <dbReference type="PROSITE" id="PS50035"/>
    </source>
</evidence>
<dbReference type="PROSITE" id="PS50035">
    <property type="entry name" value="PLD"/>
    <property type="match status" value="1"/>
</dbReference>
<dbReference type="SUPFAM" id="SSF56024">
    <property type="entry name" value="Phospholipase D/nuclease"/>
    <property type="match status" value="1"/>
</dbReference>
<dbReference type="Gene3D" id="3.30.870.10">
    <property type="entry name" value="Endonuclease Chain A"/>
    <property type="match status" value="1"/>
</dbReference>
<dbReference type="InterPro" id="IPR025202">
    <property type="entry name" value="PLD-like_dom"/>
</dbReference>
<name>X1TEA5_9ZZZZ</name>
<dbReference type="InterPro" id="IPR001736">
    <property type="entry name" value="PLipase_D/transphosphatidylase"/>
</dbReference>
<dbReference type="GO" id="GO:0003824">
    <property type="term" value="F:catalytic activity"/>
    <property type="evidence" value="ECO:0007669"/>
    <property type="project" value="InterPro"/>
</dbReference>